<dbReference type="AlphaFoldDB" id="A0A8J6T5Q3"/>
<dbReference type="PROSITE" id="PS51257">
    <property type="entry name" value="PROKAR_LIPOPROTEIN"/>
    <property type="match status" value="1"/>
</dbReference>
<evidence type="ECO:0000259" key="1">
    <source>
        <dbReference type="SMART" id="SM00900"/>
    </source>
</evidence>
<reference evidence="2 3" key="1">
    <citation type="submission" date="2020-08" db="EMBL/GenBank/DDBJ databases">
        <title>Bridging the membrane lipid divide: bacteria of the FCB group superphylum have the potential to synthesize archaeal ether lipids.</title>
        <authorList>
            <person name="Villanueva L."/>
            <person name="Von Meijenfeldt F.A.B."/>
            <person name="Westbye A.B."/>
            <person name="Yadav S."/>
            <person name="Hopmans E.C."/>
            <person name="Dutilh B.E."/>
            <person name="Sinninghe Damste J.S."/>
        </authorList>
    </citation>
    <scope>NUCLEOTIDE SEQUENCE [LARGE SCALE GENOMIC DNA]</scope>
    <source>
        <strain evidence="2">NIOZ-UU27</strain>
    </source>
</reference>
<dbReference type="SMART" id="SM00900">
    <property type="entry name" value="FMN_bind"/>
    <property type="match status" value="1"/>
</dbReference>
<gene>
    <name evidence="2" type="ORF">H8E19_04975</name>
</gene>
<dbReference type="EMBL" id="JACNJD010000158">
    <property type="protein sequence ID" value="MBC8176736.1"/>
    <property type="molecule type" value="Genomic_DNA"/>
</dbReference>
<dbReference type="GO" id="GO:0010181">
    <property type="term" value="F:FMN binding"/>
    <property type="evidence" value="ECO:0007669"/>
    <property type="project" value="InterPro"/>
</dbReference>
<comment type="caution">
    <text evidence="2">The sequence shown here is derived from an EMBL/GenBank/DDBJ whole genome shotgun (WGS) entry which is preliminary data.</text>
</comment>
<dbReference type="Gene3D" id="3.90.1010.20">
    <property type="match status" value="1"/>
</dbReference>
<evidence type="ECO:0000313" key="2">
    <source>
        <dbReference type="EMBL" id="MBC8176736.1"/>
    </source>
</evidence>
<organism evidence="2 3">
    <name type="scientific">Candidatus Desulfacyla euxinica</name>
    <dbReference type="NCBI Taxonomy" id="2841693"/>
    <lineage>
        <taxon>Bacteria</taxon>
        <taxon>Deltaproteobacteria</taxon>
        <taxon>Candidatus Desulfacyla</taxon>
    </lineage>
</organism>
<dbReference type="Pfam" id="PF04205">
    <property type="entry name" value="FMN_bind"/>
    <property type="match status" value="1"/>
</dbReference>
<dbReference type="GO" id="GO:0016020">
    <property type="term" value="C:membrane"/>
    <property type="evidence" value="ECO:0007669"/>
    <property type="project" value="InterPro"/>
</dbReference>
<sequence>MFCNRMLRHNPRGNRIIGLGIACVMLAILFAGCAATPMIGGPLEQRKLKAGIYEGVYMGGPNKVVVMVTIEDNRIVRIEMVEHWELKGKAAESLTLKRIMEQQSTRVDAVSGATNSSLVIMNAVQRAVEKAYSD</sequence>
<name>A0A8J6T5Q3_9DELT</name>
<proteinExistence type="predicted"/>
<evidence type="ECO:0000313" key="3">
    <source>
        <dbReference type="Proteomes" id="UP000650524"/>
    </source>
</evidence>
<feature type="domain" description="FMN-binding" evidence="1">
    <location>
        <begin position="57"/>
        <end position="131"/>
    </location>
</feature>
<protein>
    <submittedName>
        <fullName evidence="2">FMN-binding protein</fullName>
    </submittedName>
</protein>
<accession>A0A8J6T5Q3</accession>
<dbReference type="Proteomes" id="UP000650524">
    <property type="component" value="Unassembled WGS sequence"/>
</dbReference>
<dbReference type="InterPro" id="IPR007329">
    <property type="entry name" value="FMN-bd"/>
</dbReference>